<accession>A0A229ST93</accession>
<name>A0A229ST93_9PSEU</name>
<keyword evidence="3" id="KW-1185">Reference proteome</keyword>
<dbReference type="Proteomes" id="UP000215199">
    <property type="component" value="Unassembled WGS sequence"/>
</dbReference>
<dbReference type="RefSeq" id="WP_093951881.1">
    <property type="nucleotide sequence ID" value="NZ_NMUL01000041.1"/>
</dbReference>
<evidence type="ECO:0000313" key="3">
    <source>
        <dbReference type="Proteomes" id="UP000215199"/>
    </source>
</evidence>
<proteinExistence type="predicted"/>
<feature type="transmembrane region" description="Helical" evidence="1">
    <location>
        <begin position="79"/>
        <end position="99"/>
    </location>
</feature>
<dbReference type="EMBL" id="NMUL01000041">
    <property type="protein sequence ID" value="OXM62317.1"/>
    <property type="molecule type" value="Genomic_DNA"/>
</dbReference>
<keyword evidence="1" id="KW-0812">Transmembrane</keyword>
<dbReference type="OrthoDB" id="3630071at2"/>
<feature type="transmembrane region" description="Helical" evidence="1">
    <location>
        <begin position="12"/>
        <end position="31"/>
    </location>
</feature>
<keyword evidence="1" id="KW-1133">Transmembrane helix</keyword>
<organism evidence="2 3">
    <name type="scientific">Amycolatopsis vastitatis</name>
    <dbReference type="NCBI Taxonomy" id="1905142"/>
    <lineage>
        <taxon>Bacteria</taxon>
        <taxon>Bacillati</taxon>
        <taxon>Actinomycetota</taxon>
        <taxon>Actinomycetes</taxon>
        <taxon>Pseudonocardiales</taxon>
        <taxon>Pseudonocardiaceae</taxon>
        <taxon>Amycolatopsis</taxon>
    </lineage>
</organism>
<comment type="caution">
    <text evidence="2">The sequence shown here is derived from an EMBL/GenBank/DDBJ whole genome shotgun (WGS) entry which is preliminary data.</text>
</comment>
<gene>
    <name evidence="2" type="ORF">CF165_35060</name>
</gene>
<feature type="transmembrane region" description="Helical" evidence="1">
    <location>
        <begin position="119"/>
        <end position="141"/>
    </location>
</feature>
<feature type="transmembrane region" description="Helical" evidence="1">
    <location>
        <begin position="51"/>
        <end position="72"/>
    </location>
</feature>
<evidence type="ECO:0000313" key="2">
    <source>
        <dbReference type="EMBL" id="OXM62317.1"/>
    </source>
</evidence>
<protein>
    <submittedName>
        <fullName evidence="2">Uncharacterized protein</fullName>
    </submittedName>
</protein>
<reference evidence="3" key="1">
    <citation type="submission" date="2017-07" db="EMBL/GenBank/DDBJ databases">
        <title>Comparative genome mining reveals phylogenetic distribution patterns of secondary metabolites in Amycolatopsis.</title>
        <authorList>
            <person name="Adamek M."/>
            <person name="Alanjary M."/>
            <person name="Sales-Ortells H."/>
            <person name="Goodfellow M."/>
            <person name="Bull A.T."/>
            <person name="Kalinowski J."/>
            <person name="Ziemert N."/>
        </authorList>
    </citation>
    <scope>NUCLEOTIDE SEQUENCE [LARGE SCALE GENOMIC DNA]</scope>
    <source>
        <strain evidence="3">H5</strain>
    </source>
</reference>
<keyword evidence="1" id="KW-0472">Membrane</keyword>
<evidence type="ECO:0000256" key="1">
    <source>
        <dbReference type="SAM" id="Phobius"/>
    </source>
</evidence>
<sequence>MEQQRPWNRLRGPRAVIVTAAGLGIIAGLTLRTADHPGLLPPGTPDPELDLGLRLVCAAAVLVAGTLAYLTFARKRDEPLAMACLPGLVVTGVILRHLVVTLPQVARFEPAARIGPGAGSWVLLASGLVMTATGLAAAFAVRRAG</sequence>
<dbReference type="AlphaFoldDB" id="A0A229ST93"/>